<keyword evidence="1" id="KW-0812">Transmembrane</keyword>
<dbReference type="EMBL" id="JAIWYP010000003">
    <property type="protein sequence ID" value="KAH3850659.1"/>
    <property type="molecule type" value="Genomic_DNA"/>
</dbReference>
<evidence type="ECO:0000259" key="2">
    <source>
        <dbReference type="PROSITE" id="PS50104"/>
    </source>
</evidence>
<reference evidence="3" key="1">
    <citation type="journal article" date="2019" name="bioRxiv">
        <title>The Genome of the Zebra Mussel, Dreissena polymorpha: A Resource for Invasive Species Research.</title>
        <authorList>
            <person name="McCartney M.A."/>
            <person name="Auch B."/>
            <person name="Kono T."/>
            <person name="Mallez S."/>
            <person name="Zhang Y."/>
            <person name="Obille A."/>
            <person name="Becker A."/>
            <person name="Abrahante J.E."/>
            <person name="Garbe J."/>
            <person name="Badalamenti J.P."/>
            <person name="Herman A."/>
            <person name="Mangelson H."/>
            <person name="Liachko I."/>
            <person name="Sullivan S."/>
            <person name="Sone E.D."/>
            <person name="Koren S."/>
            <person name="Silverstein K.A.T."/>
            <person name="Beckman K.B."/>
            <person name="Gohl D.M."/>
        </authorList>
    </citation>
    <scope>NUCLEOTIDE SEQUENCE</scope>
    <source>
        <strain evidence="3">Duluth1</strain>
        <tissue evidence="3">Whole animal</tissue>
    </source>
</reference>
<evidence type="ECO:0000256" key="1">
    <source>
        <dbReference type="SAM" id="Phobius"/>
    </source>
</evidence>
<reference evidence="3" key="2">
    <citation type="submission" date="2020-11" db="EMBL/GenBank/DDBJ databases">
        <authorList>
            <person name="McCartney M.A."/>
            <person name="Auch B."/>
            <person name="Kono T."/>
            <person name="Mallez S."/>
            <person name="Becker A."/>
            <person name="Gohl D.M."/>
            <person name="Silverstein K.A.T."/>
            <person name="Koren S."/>
            <person name="Bechman K.B."/>
            <person name="Herman A."/>
            <person name="Abrahante J.E."/>
            <person name="Garbe J."/>
        </authorList>
    </citation>
    <scope>NUCLEOTIDE SEQUENCE</scope>
    <source>
        <strain evidence="3">Duluth1</strain>
        <tissue evidence="3">Whole animal</tissue>
    </source>
</reference>
<evidence type="ECO:0000313" key="3">
    <source>
        <dbReference type="EMBL" id="KAH3850659.1"/>
    </source>
</evidence>
<keyword evidence="4" id="KW-1185">Reference proteome</keyword>
<accession>A0A9D4L3J2</accession>
<dbReference type="PROSITE" id="PS50104">
    <property type="entry name" value="TIR"/>
    <property type="match status" value="1"/>
</dbReference>
<dbReference type="SUPFAM" id="SSF52200">
    <property type="entry name" value="Toll/Interleukin receptor TIR domain"/>
    <property type="match status" value="1"/>
</dbReference>
<keyword evidence="1" id="KW-0472">Membrane</keyword>
<dbReference type="InterPro" id="IPR000157">
    <property type="entry name" value="TIR_dom"/>
</dbReference>
<keyword evidence="1" id="KW-1133">Transmembrane helix</keyword>
<sequence length="247" mass="28281">MSCSDFDSVNFVLSKRNRFQDFDKLQCTNKDHTTDQLSVAVLNILKRDCALPLIIGVAVASVAIVSLVTSVAMFLCHHKRKRKRYIHLLNQAITQLQIAEGFAVYLIHSSADEVFVKNNVYAPMNETFKKVVGVERDLVCIGDEQFKVGWNIYREIYRCMGLSHVVVLVLSEGFANSAFCDQELDIAMQLKKPIVLLLKDRVSIDELSEPIQVLYRTNVRILFEYEHGEYVLKTTWDNVCRSILQMI</sequence>
<proteinExistence type="predicted"/>
<feature type="transmembrane region" description="Helical" evidence="1">
    <location>
        <begin position="53"/>
        <end position="76"/>
    </location>
</feature>
<evidence type="ECO:0000313" key="4">
    <source>
        <dbReference type="Proteomes" id="UP000828390"/>
    </source>
</evidence>
<organism evidence="3 4">
    <name type="scientific">Dreissena polymorpha</name>
    <name type="common">Zebra mussel</name>
    <name type="synonym">Mytilus polymorpha</name>
    <dbReference type="NCBI Taxonomy" id="45954"/>
    <lineage>
        <taxon>Eukaryota</taxon>
        <taxon>Metazoa</taxon>
        <taxon>Spiralia</taxon>
        <taxon>Lophotrochozoa</taxon>
        <taxon>Mollusca</taxon>
        <taxon>Bivalvia</taxon>
        <taxon>Autobranchia</taxon>
        <taxon>Heteroconchia</taxon>
        <taxon>Euheterodonta</taxon>
        <taxon>Imparidentia</taxon>
        <taxon>Neoheterodontei</taxon>
        <taxon>Myida</taxon>
        <taxon>Dreissenoidea</taxon>
        <taxon>Dreissenidae</taxon>
        <taxon>Dreissena</taxon>
    </lineage>
</organism>
<dbReference type="GO" id="GO:0007165">
    <property type="term" value="P:signal transduction"/>
    <property type="evidence" value="ECO:0007669"/>
    <property type="project" value="InterPro"/>
</dbReference>
<dbReference type="Proteomes" id="UP000828390">
    <property type="component" value="Unassembled WGS sequence"/>
</dbReference>
<comment type="caution">
    <text evidence="3">The sequence shown here is derived from an EMBL/GenBank/DDBJ whole genome shotgun (WGS) entry which is preliminary data.</text>
</comment>
<feature type="domain" description="TIR" evidence="2">
    <location>
        <begin position="100"/>
        <end position="243"/>
    </location>
</feature>
<gene>
    <name evidence="3" type="ORF">DPMN_093084</name>
</gene>
<dbReference type="InterPro" id="IPR035897">
    <property type="entry name" value="Toll_tir_struct_dom_sf"/>
</dbReference>
<dbReference type="Pfam" id="PF01582">
    <property type="entry name" value="TIR"/>
    <property type="match status" value="1"/>
</dbReference>
<protein>
    <recommendedName>
        <fullName evidence="2">TIR domain-containing protein</fullName>
    </recommendedName>
</protein>
<name>A0A9D4L3J2_DREPO</name>
<dbReference type="AlphaFoldDB" id="A0A9D4L3J2"/>
<dbReference type="Gene3D" id="3.40.50.10140">
    <property type="entry name" value="Toll/interleukin-1 receptor homology (TIR) domain"/>
    <property type="match status" value="1"/>
</dbReference>